<dbReference type="GO" id="GO:0004674">
    <property type="term" value="F:protein serine/threonine kinase activity"/>
    <property type="evidence" value="ECO:0007669"/>
    <property type="project" value="UniProtKB-KW"/>
</dbReference>
<keyword evidence="7" id="KW-0472">Membrane</keyword>
<keyword evidence="3" id="KW-0547">Nucleotide-binding</keyword>
<dbReference type="EC" id="2.7.11.1" evidence="1"/>
<keyword evidence="2" id="KW-0808">Transferase</keyword>
<accession>A0A345UHJ0</accession>
<keyword evidence="7" id="KW-1133">Transmembrane helix</keyword>
<feature type="domain" description="Protein kinase" evidence="8">
    <location>
        <begin position="225"/>
        <end position="495"/>
    </location>
</feature>
<dbReference type="Proteomes" id="UP000254808">
    <property type="component" value="Chromosome"/>
</dbReference>
<evidence type="ECO:0000256" key="4">
    <source>
        <dbReference type="ARBA" id="ARBA00022777"/>
    </source>
</evidence>
<keyword evidence="4 9" id="KW-0418">Kinase</keyword>
<dbReference type="Gene3D" id="1.10.510.10">
    <property type="entry name" value="Transferase(Phosphotransferase) domain 1"/>
    <property type="match status" value="1"/>
</dbReference>
<evidence type="ECO:0000256" key="5">
    <source>
        <dbReference type="ARBA" id="ARBA00022840"/>
    </source>
</evidence>
<dbReference type="PANTHER" id="PTHR43671">
    <property type="entry name" value="SERINE/THREONINE-PROTEIN KINASE NEK"/>
    <property type="match status" value="1"/>
</dbReference>
<dbReference type="PANTHER" id="PTHR43671:SF13">
    <property type="entry name" value="SERINE_THREONINE-PROTEIN KINASE NEK2"/>
    <property type="match status" value="1"/>
</dbReference>
<evidence type="ECO:0000256" key="6">
    <source>
        <dbReference type="SAM" id="MobiDB-lite"/>
    </source>
</evidence>
<dbReference type="PROSITE" id="PS50011">
    <property type="entry name" value="PROTEIN_KINASE_DOM"/>
    <property type="match status" value="1"/>
</dbReference>
<evidence type="ECO:0000256" key="2">
    <source>
        <dbReference type="ARBA" id="ARBA00022679"/>
    </source>
</evidence>
<dbReference type="Gene3D" id="3.30.200.20">
    <property type="entry name" value="Phosphorylase Kinase, domain 1"/>
    <property type="match status" value="1"/>
</dbReference>
<gene>
    <name evidence="9" type="ORF">CYPRO_0658</name>
</gene>
<protein>
    <recommendedName>
        <fullName evidence="1">non-specific serine/threonine protein kinase</fullName>
        <ecNumber evidence="1">2.7.11.1</ecNumber>
    </recommendedName>
</protein>
<evidence type="ECO:0000259" key="8">
    <source>
        <dbReference type="PROSITE" id="PS50011"/>
    </source>
</evidence>
<evidence type="ECO:0000256" key="1">
    <source>
        <dbReference type="ARBA" id="ARBA00012513"/>
    </source>
</evidence>
<organism evidence="9 10">
    <name type="scientific">Cyclonatronum proteinivorum</name>
    <dbReference type="NCBI Taxonomy" id="1457365"/>
    <lineage>
        <taxon>Bacteria</taxon>
        <taxon>Pseudomonadati</taxon>
        <taxon>Balneolota</taxon>
        <taxon>Balneolia</taxon>
        <taxon>Balneolales</taxon>
        <taxon>Cyclonatronaceae</taxon>
        <taxon>Cyclonatronum</taxon>
    </lineage>
</organism>
<dbReference type="AlphaFoldDB" id="A0A345UHJ0"/>
<dbReference type="SUPFAM" id="SSF56112">
    <property type="entry name" value="Protein kinase-like (PK-like)"/>
    <property type="match status" value="1"/>
</dbReference>
<evidence type="ECO:0000256" key="3">
    <source>
        <dbReference type="ARBA" id="ARBA00022741"/>
    </source>
</evidence>
<dbReference type="GO" id="GO:0004713">
    <property type="term" value="F:protein tyrosine kinase activity"/>
    <property type="evidence" value="ECO:0007669"/>
    <property type="project" value="InterPro"/>
</dbReference>
<keyword evidence="9" id="KW-0723">Serine/threonine-protein kinase</keyword>
<dbReference type="InterPro" id="IPR020635">
    <property type="entry name" value="Tyr_kinase_cat_dom"/>
</dbReference>
<dbReference type="KEGG" id="cprv:CYPRO_0658"/>
<dbReference type="InterPro" id="IPR008266">
    <property type="entry name" value="Tyr_kinase_AS"/>
</dbReference>
<dbReference type="SMART" id="SM00219">
    <property type="entry name" value="TyrKc"/>
    <property type="match status" value="1"/>
</dbReference>
<sequence length="495" mass="56046">MVNLLINIAIAFLLLSAETREVLIQTETGALVSVNGVVAQEVGVGVYRVAFAENSEAGRVIEVFVEKPGFIPKHMTFPASQSLDNGGVLEKNIILNPAFASNVNKQNEWYFILGMLFVLFACVLVFLYFYSGVNSLSVQKLINKKKFTSKEKYIEEDPNVFNEENEDNSKQLTQEESEESDIRAEEPNVVDDSQYHHKYMPKEWVSDDQEKDVASKSIILDGKNFLVLKHLAKGGVADLFLVQDMNGNQLVLKQMSQFLDDDDMRKKFIGEGFAVKRINQHTPNAPIVEIFNYGQMINDSGETVPFILMEYLKGANLTNIIKENRLSFHDKIVISIQLMDAIDAVHSTGVLHRDIAPDNIMVTEEDTPKIKLIDFGVAKHDVAWLSGSSYGALYGKPAYMSPEYLEGTTELDYRSDYYALGVLMYELFSGSLPFKDKNPYAIAEMHRFKEVPKLESVPDKITDIIYMLLEKKPGQRPNSLHEIKLTLKNMINYEY</sequence>
<dbReference type="RefSeq" id="WP_114983263.1">
    <property type="nucleotide sequence ID" value="NZ_CP027806.1"/>
</dbReference>
<evidence type="ECO:0000313" key="9">
    <source>
        <dbReference type="EMBL" id="AXI99941.1"/>
    </source>
</evidence>
<name>A0A345UHJ0_9BACT</name>
<dbReference type="InterPro" id="IPR000719">
    <property type="entry name" value="Prot_kinase_dom"/>
</dbReference>
<evidence type="ECO:0000256" key="7">
    <source>
        <dbReference type="SAM" id="Phobius"/>
    </source>
</evidence>
<dbReference type="InterPro" id="IPR050660">
    <property type="entry name" value="NEK_Ser/Thr_kinase"/>
</dbReference>
<keyword evidence="5" id="KW-0067">ATP-binding</keyword>
<keyword evidence="7" id="KW-0812">Transmembrane</keyword>
<feature type="transmembrane region" description="Helical" evidence="7">
    <location>
        <begin position="109"/>
        <end position="130"/>
    </location>
</feature>
<reference evidence="9 10" key="1">
    <citation type="submission" date="2018-03" db="EMBL/GenBank/DDBJ databases">
        <title>Phenotypic and genomic properties of Cyclonatronum proteinivorum gen. nov., sp. nov., a haloalkaliphilic bacteroidete from soda lakes possessing Na+-translocating rhodopsin.</title>
        <authorList>
            <person name="Toshchakov S.V."/>
            <person name="Korzhenkov A."/>
            <person name="Samarov N.I."/>
            <person name="Kublanov I.V."/>
            <person name="Muntyan M.S."/>
            <person name="Sorokin D.Y."/>
        </authorList>
    </citation>
    <scope>NUCLEOTIDE SEQUENCE [LARGE SCALE GENOMIC DNA]</scope>
    <source>
        <strain evidence="9 10">Omega</strain>
    </source>
</reference>
<dbReference type="EMBL" id="CP027806">
    <property type="protein sequence ID" value="AXI99941.1"/>
    <property type="molecule type" value="Genomic_DNA"/>
</dbReference>
<dbReference type="CDD" id="cd14014">
    <property type="entry name" value="STKc_PknB_like"/>
    <property type="match status" value="1"/>
</dbReference>
<feature type="region of interest" description="Disordered" evidence="6">
    <location>
        <begin position="158"/>
        <end position="187"/>
    </location>
</feature>
<dbReference type="PROSITE" id="PS00109">
    <property type="entry name" value="PROTEIN_KINASE_TYR"/>
    <property type="match status" value="1"/>
</dbReference>
<proteinExistence type="predicted"/>
<evidence type="ECO:0000313" key="10">
    <source>
        <dbReference type="Proteomes" id="UP000254808"/>
    </source>
</evidence>
<dbReference type="GO" id="GO:0005524">
    <property type="term" value="F:ATP binding"/>
    <property type="evidence" value="ECO:0007669"/>
    <property type="project" value="UniProtKB-KW"/>
</dbReference>
<keyword evidence="10" id="KW-1185">Reference proteome</keyword>
<dbReference type="OrthoDB" id="9813021at2"/>
<dbReference type="Pfam" id="PF00069">
    <property type="entry name" value="Pkinase"/>
    <property type="match status" value="1"/>
</dbReference>
<dbReference type="InterPro" id="IPR011009">
    <property type="entry name" value="Kinase-like_dom_sf"/>
</dbReference>